<evidence type="ECO:0000256" key="3">
    <source>
        <dbReference type="ARBA" id="ARBA00022723"/>
    </source>
</evidence>
<keyword evidence="3 6" id="KW-0479">Metal-binding</keyword>
<dbReference type="InterPro" id="IPR002327">
    <property type="entry name" value="Cyt_c_1A/1B"/>
</dbReference>
<dbReference type="InterPro" id="IPR036909">
    <property type="entry name" value="Cyt_c-like_dom_sf"/>
</dbReference>
<feature type="domain" description="Cytochrome c" evidence="8">
    <location>
        <begin position="33"/>
        <end position="130"/>
    </location>
</feature>
<dbReference type="AlphaFoldDB" id="C9Y9G6"/>
<feature type="chain" id="PRO_5003004589" description="Cytochrome c domain-containing protein" evidence="7">
    <location>
        <begin position="29"/>
        <end position="135"/>
    </location>
</feature>
<evidence type="ECO:0000256" key="4">
    <source>
        <dbReference type="ARBA" id="ARBA00022982"/>
    </source>
</evidence>
<dbReference type="EMBL" id="FN543104">
    <property type="protein sequence ID" value="CBA28536.1"/>
    <property type="molecule type" value="Genomic_DNA"/>
</dbReference>
<reference evidence="9" key="1">
    <citation type="journal article" date="2010" name="Nature">
        <title>The dynamic genome of Hydra.</title>
        <authorList>
            <person name="Chapman J.A."/>
            <person name="Kirkness E.F."/>
            <person name="Simakov O."/>
            <person name="Hampson S.E."/>
            <person name="Mitros T."/>
            <person name="Weinmaier T."/>
            <person name="Rattei T."/>
            <person name="Balasubramanian P.G."/>
            <person name="Borman J."/>
            <person name="Busam D."/>
            <person name="Disbennett K."/>
            <person name="Pfannkoch C."/>
            <person name="Sumin N."/>
            <person name="Sutton G."/>
            <person name="Viswanathan L."/>
            <person name="Walenz B."/>
            <person name="Goodstein D.M."/>
            <person name="Hellsten U."/>
            <person name="Kawashima T."/>
            <person name="Prochnik S.E."/>
            <person name="Putnam N.H."/>
            <person name="Shu S."/>
            <person name="Blumberg B."/>
            <person name="Dana C.E."/>
            <person name="Gee L."/>
            <person name="Kibler D.F."/>
            <person name="Law L."/>
            <person name="Lindgens D."/>
            <person name="Martinez D.E."/>
            <person name="Peng J."/>
            <person name="Wigge P.A."/>
            <person name="Bertulat B."/>
            <person name="Guder C."/>
            <person name="Nakamura Y."/>
            <person name="Ozbek S."/>
            <person name="Watanabe H."/>
            <person name="Khalturin K."/>
            <person name="Hemmrich G."/>
            <person name="Franke A."/>
            <person name="Augustin R."/>
            <person name="Fraune S."/>
            <person name="Hayakawa E."/>
            <person name="Hayakawa S."/>
            <person name="Hirose M."/>
            <person name="Hwang J."/>
            <person name="Ikeo K."/>
            <person name="Nishimiya-Fujisawa C."/>
            <person name="Ogura A."/>
            <person name="Takahashi T."/>
            <person name="Steinmetz P.R."/>
            <person name="Zhang X."/>
            <person name="Aufschnaiter R."/>
            <person name="Eder M.K."/>
            <person name="Gorny A.K."/>
            <person name="Salvenmoser W."/>
            <person name="Heimberg A.M."/>
            <person name="Wheeler B.M."/>
            <person name="Peterson K.J."/>
            <person name="Boettger A."/>
            <person name="Tischler P."/>
            <person name="Wolf A."/>
            <person name="Gojobori T."/>
            <person name="Remington K.A."/>
            <person name="Strausberg R.L."/>
            <person name="Venter J."/>
            <person name="Technau U."/>
            <person name="Hobmayer B."/>
            <person name="Bosch T.C."/>
            <person name="Holstein T.W."/>
            <person name="Fujisawa T."/>
            <person name="Bode H.R."/>
            <person name="David C.N."/>
            <person name="Rokhsar D.S."/>
            <person name="Steele R.E."/>
        </authorList>
    </citation>
    <scope>NUCLEOTIDE SEQUENCE</scope>
</reference>
<keyword evidence="4" id="KW-0249">Electron transport</keyword>
<evidence type="ECO:0000256" key="7">
    <source>
        <dbReference type="SAM" id="SignalP"/>
    </source>
</evidence>
<name>C9Y9G6_CURXX</name>
<accession>C9Y9G6</accession>
<keyword evidence="2 6" id="KW-0349">Heme</keyword>
<keyword evidence="7" id="KW-0732">Signal</keyword>
<organism evidence="9">
    <name type="scientific">Curvibacter symbiont subsp. Hydra magnipapillata</name>
    <dbReference type="NCBI Taxonomy" id="667019"/>
    <lineage>
        <taxon>Bacteria</taxon>
        <taxon>Pseudomonadati</taxon>
        <taxon>Pseudomonadota</taxon>
        <taxon>Betaproteobacteria</taxon>
        <taxon>Burkholderiales</taxon>
        <taxon>Comamonadaceae</taxon>
        <taxon>Curvibacter</taxon>
    </lineage>
</organism>
<dbReference type="GO" id="GO:0046872">
    <property type="term" value="F:metal ion binding"/>
    <property type="evidence" value="ECO:0007669"/>
    <property type="project" value="UniProtKB-KW"/>
</dbReference>
<dbReference type="PANTHER" id="PTHR11961">
    <property type="entry name" value="CYTOCHROME C"/>
    <property type="match status" value="1"/>
</dbReference>
<sequence length="135" mass="14568">MTPRTFIRRCAGLMALAISMAAPALVQAQALVPDVQRGQQLVESRCFACHSLDANRAGPALRGVVGRKAGKAEGYFFSEAMAAATHTWTVAGLKAWLTNPEKVVPGQEMNYYLTEAQDREDVVAYLASVSKPAQK</sequence>
<dbReference type="SUPFAM" id="SSF46626">
    <property type="entry name" value="Cytochrome c"/>
    <property type="match status" value="1"/>
</dbReference>
<dbReference type="GO" id="GO:0020037">
    <property type="term" value="F:heme binding"/>
    <property type="evidence" value="ECO:0007669"/>
    <property type="project" value="InterPro"/>
</dbReference>
<gene>
    <name evidence="9" type="ORF">Csp_A07670</name>
</gene>
<evidence type="ECO:0000313" key="9">
    <source>
        <dbReference type="EMBL" id="CBA28536.1"/>
    </source>
</evidence>
<dbReference type="Pfam" id="PF00034">
    <property type="entry name" value="Cytochrom_C"/>
    <property type="match status" value="1"/>
</dbReference>
<dbReference type="Gene3D" id="1.10.760.10">
    <property type="entry name" value="Cytochrome c-like domain"/>
    <property type="match status" value="1"/>
</dbReference>
<dbReference type="InterPro" id="IPR009056">
    <property type="entry name" value="Cyt_c-like_dom"/>
</dbReference>
<protein>
    <recommendedName>
        <fullName evidence="8">Cytochrome c domain-containing protein</fullName>
    </recommendedName>
</protein>
<evidence type="ECO:0000259" key="8">
    <source>
        <dbReference type="PROSITE" id="PS51007"/>
    </source>
</evidence>
<evidence type="ECO:0000256" key="1">
    <source>
        <dbReference type="ARBA" id="ARBA00022448"/>
    </source>
</evidence>
<feature type="signal peptide" evidence="7">
    <location>
        <begin position="1"/>
        <end position="28"/>
    </location>
</feature>
<keyword evidence="5 6" id="KW-0408">Iron</keyword>
<evidence type="ECO:0000256" key="2">
    <source>
        <dbReference type="ARBA" id="ARBA00022617"/>
    </source>
</evidence>
<keyword evidence="1" id="KW-0813">Transport</keyword>
<dbReference type="PRINTS" id="PR00604">
    <property type="entry name" value="CYTCHRMECIAB"/>
</dbReference>
<dbReference type="PROSITE" id="PS51007">
    <property type="entry name" value="CYTC"/>
    <property type="match status" value="1"/>
</dbReference>
<proteinExistence type="predicted"/>
<evidence type="ECO:0000256" key="6">
    <source>
        <dbReference type="PROSITE-ProRule" id="PRU00433"/>
    </source>
</evidence>
<evidence type="ECO:0000256" key="5">
    <source>
        <dbReference type="ARBA" id="ARBA00023004"/>
    </source>
</evidence>
<dbReference type="GO" id="GO:0009055">
    <property type="term" value="F:electron transfer activity"/>
    <property type="evidence" value="ECO:0007669"/>
    <property type="project" value="InterPro"/>
</dbReference>